<dbReference type="OrthoDB" id="3078443at2"/>
<evidence type="ECO:0000313" key="2">
    <source>
        <dbReference type="EMBL" id="TQV76393.1"/>
    </source>
</evidence>
<name>A0A545TGQ2_9GAMM</name>
<dbReference type="EMBL" id="VIKR01000001">
    <property type="protein sequence ID" value="TQV76393.1"/>
    <property type="molecule type" value="Genomic_DNA"/>
</dbReference>
<gene>
    <name evidence="2" type="ORF">FLL45_00040</name>
</gene>
<reference evidence="2 3" key="1">
    <citation type="submission" date="2019-06" db="EMBL/GenBank/DDBJ databases">
        <title>Draft genome of Aliikangiella marina GYP-15.</title>
        <authorList>
            <person name="Wang G."/>
        </authorList>
    </citation>
    <scope>NUCLEOTIDE SEQUENCE [LARGE SCALE GENOMIC DNA]</scope>
    <source>
        <strain evidence="2 3">GYP-15</strain>
    </source>
</reference>
<accession>A0A545TGQ2</accession>
<dbReference type="RefSeq" id="WP_142887754.1">
    <property type="nucleotide sequence ID" value="NZ_VIKR01000001.1"/>
</dbReference>
<proteinExistence type="predicted"/>
<comment type="caution">
    <text evidence="2">The sequence shown here is derived from an EMBL/GenBank/DDBJ whole genome shotgun (WGS) entry which is preliminary data.</text>
</comment>
<dbReference type="AlphaFoldDB" id="A0A545TGQ2"/>
<evidence type="ECO:0000259" key="1">
    <source>
        <dbReference type="Pfam" id="PF20093"/>
    </source>
</evidence>
<organism evidence="2 3">
    <name type="scientific">Aliikangiella marina</name>
    <dbReference type="NCBI Taxonomy" id="1712262"/>
    <lineage>
        <taxon>Bacteria</taxon>
        <taxon>Pseudomonadati</taxon>
        <taxon>Pseudomonadota</taxon>
        <taxon>Gammaproteobacteria</taxon>
        <taxon>Oceanospirillales</taxon>
        <taxon>Pleioneaceae</taxon>
        <taxon>Aliikangiella</taxon>
    </lineage>
</organism>
<dbReference type="Pfam" id="PF20093">
    <property type="entry name" value="DUF6484"/>
    <property type="match status" value="1"/>
</dbReference>
<evidence type="ECO:0000313" key="3">
    <source>
        <dbReference type="Proteomes" id="UP000317839"/>
    </source>
</evidence>
<dbReference type="Proteomes" id="UP000317839">
    <property type="component" value="Unassembled WGS sequence"/>
</dbReference>
<feature type="domain" description="DUF6484" evidence="1">
    <location>
        <begin position="28"/>
        <end position="86"/>
    </location>
</feature>
<sequence>MDNKTNDFLSEQSSSVIEQSIAPGEVIIGQFLGFNSDGEPLVNHVASDSPVIAMSTVAITHENVGRQVALLFANGDFKKPVIMGFIYSPLMDILNNAEVIPEESSQPHVVEAVNLEDDRLEEPQKAETVESEVSTALVDGNRVVLEGKDEIVLKCGEASITLTKSGKILIRGKYLLNRSSGVNRIMGGSVQVN</sequence>
<protein>
    <recommendedName>
        <fullName evidence="1">DUF6484 domain-containing protein</fullName>
    </recommendedName>
</protein>
<dbReference type="InterPro" id="IPR045506">
    <property type="entry name" value="DUF6484"/>
</dbReference>
<keyword evidence="3" id="KW-1185">Reference proteome</keyword>